<dbReference type="EMBL" id="DQ996459">
    <property type="protein sequence ID" value="ABK41117.1"/>
    <property type="molecule type" value="Genomic_DNA"/>
</dbReference>
<name>A0MMZ2_MORCA</name>
<keyword evidence="2" id="KW-0732">Signal</keyword>
<reference evidence="4" key="1">
    <citation type="journal article" date="2007" name="J. Bacteriol.">
        <title>Characterization of the Moraxella catarrhalis opa-like protein, OlpA, reveals a phylogenetically conserved family of outer membrane proteins.</title>
        <authorList>
            <person name="Brooks M.J."/>
            <person name="Laurence C.A."/>
            <person name="Hansen E.J."/>
            <person name="Gray-Owen S.D."/>
        </authorList>
    </citation>
    <scope>NUCLEOTIDE SEQUENCE</scope>
    <source>
        <strain evidence="4">035E</strain>
        <strain evidence="5">046E</strain>
    </source>
</reference>
<feature type="chain" id="PRO_5007632854" evidence="2">
    <location>
        <begin position="20"/>
        <end position="217"/>
    </location>
</feature>
<evidence type="ECO:0000313" key="4">
    <source>
        <dbReference type="EMBL" id="ABK41116.1"/>
    </source>
</evidence>
<dbReference type="AlphaFoldDB" id="A0MMZ2"/>
<dbReference type="SUPFAM" id="SSF56925">
    <property type="entry name" value="OMPA-like"/>
    <property type="match status" value="1"/>
</dbReference>
<dbReference type="GO" id="GO:0015288">
    <property type="term" value="F:porin activity"/>
    <property type="evidence" value="ECO:0007669"/>
    <property type="project" value="InterPro"/>
</dbReference>
<dbReference type="InterPro" id="IPR011250">
    <property type="entry name" value="OMP/PagP_B-barrel"/>
</dbReference>
<organism evidence="4">
    <name type="scientific">Moraxella catarrhalis</name>
    <name type="common">Branhamella catarrhalis</name>
    <dbReference type="NCBI Taxonomy" id="480"/>
    <lineage>
        <taxon>Bacteria</taxon>
        <taxon>Pseudomonadati</taxon>
        <taxon>Pseudomonadota</taxon>
        <taxon>Gammaproteobacteria</taxon>
        <taxon>Moraxellales</taxon>
        <taxon>Moraxellaceae</taxon>
        <taxon>Moraxella</taxon>
    </lineage>
</organism>
<comment type="similarity">
    <text evidence="1">Belongs to the opacity porin family.</text>
</comment>
<evidence type="ECO:0000256" key="2">
    <source>
        <dbReference type="SAM" id="SignalP"/>
    </source>
</evidence>
<evidence type="ECO:0000313" key="5">
    <source>
        <dbReference type="EMBL" id="ABK41117.1"/>
    </source>
</evidence>
<feature type="signal peptide" evidence="2">
    <location>
        <begin position="1"/>
        <end position="19"/>
    </location>
</feature>
<evidence type="ECO:0000256" key="1">
    <source>
        <dbReference type="ARBA" id="ARBA00009830"/>
    </source>
</evidence>
<proteinExistence type="inferred from homology"/>
<accession>A0MMZ2</accession>
<feature type="domain" description="Porin opacity type" evidence="3">
    <location>
        <begin position="65"/>
        <end position="217"/>
    </location>
</feature>
<dbReference type="InterPro" id="IPR003394">
    <property type="entry name" value="Porin_opacity"/>
</dbReference>
<sequence>MKKLILATVLAGLSTAAAANVLVNNGYYVQADLGYSNLEAKYNDNRPNDNKLEDKGLGYGISFGKDTDLARYALDYTNYGKINSSYTYQPQTNTNTSITSSGELKAQSLGLSAIYDFDTVSGFTPYAGARVGINQIKSTVSTVTTTAAAQSRTTHSQKQENKVGFGVLAGAQYAINPQLSVDAGVEYNYLGKYDKLDTDSKLKAHQYGAKVGLRHNF</sequence>
<dbReference type="Pfam" id="PF02462">
    <property type="entry name" value="Opacity"/>
    <property type="match status" value="1"/>
</dbReference>
<dbReference type="EMBL" id="DQ996458">
    <property type="protein sequence ID" value="ABK41116.1"/>
    <property type="molecule type" value="Genomic_DNA"/>
</dbReference>
<dbReference type="SMR" id="A0MMZ2"/>
<dbReference type="GO" id="GO:0009279">
    <property type="term" value="C:cell outer membrane"/>
    <property type="evidence" value="ECO:0007669"/>
    <property type="project" value="UniProtKB-ARBA"/>
</dbReference>
<dbReference type="Gene3D" id="2.40.160.20">
    <property type="match status" value="1"/>
</dbReference>
<protein>
    <submittedName>
        <fullName evidence="4">OlpA</fullName>
    </submittedName>
</protein>
<dbReference type="RefSeq" id="WP_003657322.1">
    <property type="nucleotide sequence ID" value="NZ_CP160099.1"/>
</dbReference>
<evidence type="ECO:0000259" key="3">
    <source>
        <dbReference type="Pfam" id="PF02462"/>
    </source>
</evidence>
<gene>
    <name evidence="4" type="primary">olpA</name>
</gene>